<keyword evidence="2" id="KW-1185">Reference proteome</keyword>
<name>A0ACB8Z5N0_ARCLA</name>
<reference evidence="2" key="1">
    <citation type="journal article" date="2022" name="Mol. Ecol. Resour.">
        <title>The genomes of chicory, endive, great burdock and yacon provide insights into Asteraceae palaeo-polyploidization history and plant inulin production.</title>
        <authorList>
            <person name="Fan W."/>
            <person name="Wang S."/>
            <person name="Wang H."/>
            <person name="Wang A."/>
            <person name="Jiang F."/>
            <person name="Liu H."/>
            <person name="Zhao H."/>
            <person name="Xu D."/>
            <person name="Zhang Y."/>
        </authorList>
    </citation>
    <scope>NUCLEOTIDE SEQUENCE [LARGE SCALE GENOMIC DNA]</scope>
    <source>
        <strain evidence="2">cv. Niubang</strain>
    </source>
</reference>
<accession>A0ACB8Z5N0</accession>
<dbReference type="Proteomes" id="UP001055879">
    <property type="component" value="Linkage Group LG11"/>
</dbReference>
<comment type="caution">
    <text evidence="1">The sequence shown here is derived from an EMBL/GenBank/DDBJ whole genome shotgun (WGS) entry which is preliminary data.</text>
</comment>
<evidence type="ECO:0000313" key="2">
    <source>
        <dbReference type="Proteomes" id="UP001055879"/>
    </source>
</evidence>
<proteinExistence type="predicted"/>
<organism evidence="1 2">
    <name type="scientific">Arctium lappa</name>
    <name type="common">Greater burdock</name>
    <name type="synonym">Lappa major</name>
    <dbReference type="NCBI Taxonomy" id="4217"/>
    <lineage>
        <taxon>Eukaryota</taxon>
        <taxon>Viridiplantae</taxon>
        <taxon>Streptophyta</taxon>
        <taxon>Embryophyta</taxon>
        <taxon>Tracheophyta</taxon>
        <taxon>Spermatophyta</taxon>
        <taxon>Magnoliopsida</taxon>
        <taxon>eudicotyledons</taxon>
        <taxon>Gunneridae</taxon>
        <taxon>Pentapetalae</taxon>
        <taxon>asterids</taxon>
        <taxon>campanulids</taxon>
        <taxon>Asterales</taxon>
        <taxon>Asteraceae</taxon>
        <taxon>Carduoideae</taxon>
        <taxon>Cardueae</taxon>
        <taxon>Arctiinae</taxon>
        <taxon>Arctium</taxon>
    </lineage>
</organism>
<reference evidence="1 2" key="2">
    <citation type="journal article" date="2022" name="Mol. Ecol. Resour.">
        <title>The genomes of chicory, endive, great burdock and yacon provide insights into Asteraceae paleo-polyploidization history and plant inulin production.</title>
        <authorList>
            <person name="Fan W."/>
            <person name="Wang S."/>
            <person name="Wang H."/>
            <person name="Wang A."/>
            <person name="Jiang F."/>
            <person name="Liu H."/>
            <person name="Zhao H."/>
            <person name="Xu D."/>
            <person name="Zhang Y."/>
        </authorList>
    </citation>
    <scope>NUCLEOTIDE SEQUENCE [LARGE SCALE GENOMIC DNA]</scope>
    <source>
        <strain evidence="2">cv. Niubang</strain>
    </source>
</reference>
<evidence type="ECO:0000313" key="1">
    <source>
        <dbReference type="EMBL" id="KAI3692974.1"/>
    </source>
</evidence>
<gene>
    <name evidence="1" type="ORF">L6452_32800</name>
</gene>
<sequence>MTSDRGLLSSYKEKHGGGSITFGDNKKGQIKGYGIIAKGDIDVNKVAYMDGLKHNHLSVSQLCDNGLDVMFKRQYCSLLKEDTTTELLRAKRRGDLYLMDFKSTNRKEKLCLVSNLVSGLPNIKFDKDHLCSACEMGKLKRAAHKTKSDISCTRPLQMLHVDLCGPIFVQSLGGKKYILVLIDEFSRYTWVEFVRKKSDVPEVLIKLIKRIQVLYDCRVQRIRSDNGTEFKNSTIEAYLSTEGISQNFSAARTPQQNGVAEAISTACFTQNRSLIVKRHAKTPYHLLHQRKPNIKYFHVFGCRCFVLNDRDQVGKFSPKADEAKFVGYSSNSKAYRIYVLKSKHILESINVSFDDSFQMTSEQIISGLKLQDENSGGSSRTNDLHHLFEEMFNDDEPSEGDRRASEAEPSEDQTGTSLTGPSNASPSSSNAAGTTIEGEHSEDNTTQGPKLNQDDGHLQNLSEGSTPDKCSLELSTSAHGEQPSPVESTNDQFLSTEDDLHQNECAPELTTEVSNDHLPRMIKWTKSHPQSQIIGDASDKVQTRSSTANFSYYTNFVSIIEPKKISEALKDPNWVEAMQEELLQFERNEVWTLVPLPKGKTAIGTKWVFRNKKDEDGVVIRNKARLVAKGYCQEEGIDYEETFALVARLEAIRIFLAFTAHRGFKVYQMDVKSAFLNGQIQEEVYVQQPPGFENSKYPNHVYFLDKALYGLKQAPRAWYDRLSNFLLANGFERGTTDTTLFFKKRKGEILLVQIYVDDIIFGSTNDLYCKKFESLMKSEFEMSMMGELTFFLGLQVKQTTEGIFINQSKYVSDILEKYKLSDSSPMKTPMSTGSKLHADPEGKPVECKLYRGMIGSLLYLTASRPDIMFATCLCARFQANPKESHLYAVKRIFRYLKGTKNLGLWYPENSSFDLMAYTDSDYGGCKLDRKSTSGSCQFLGGKLVNWTSKKHNCVSTSTAEAEYVAAASCCSQVSLSEHHVEQGTIEMYFVPTDYQLADLFTKALDEIRFTFLVGKIGMLNMG</sequence>
<dbReference type="EMBL" id="CM042057">
    <property type="protein sequence ID" value="KAI3692974.1"/>
    <property type="molecule type" value="Genomic_DNA"/>
</dbReference>
<protein>
    <submittedName>
        <fullName evidence="1">Uncharacterized protein</fullName>
    </submittedName>
</protein>